<dbReference type="EMBL" id="JBHUJB010000037">
    <property type="protein sequence ID" value="MFD2159114.1"/>
    <property type="molecule type" value="Genomic_DNA"/>
</dbReference>
<feature type="domain" description="3-keto-alpha-glucoside-1,2-lyase/3-keto-2-hydroxy-glucal hydratase" evidence="2">
    <location>
        <begin position="31"/>
        <end position="228"/>
    </location>
</feature>
<feature type="signal peptide" evidence="1">
    <location>
        <begin position="1"/>
        <end position="25"/>
    </location>
</feature>
<accession>A0ABW4ZB64</accession>
<keyword evidence="4" id="KW-1185">Reference proteome</keyword>
<dbReference type="RefSeq" id="WP_377091060.1">
    <property type="nucleotide sequence ID" value="NZ_JBHSJL010000014.1"/>
</dbReference>
<dbReference type="Pfam" id="PF06439">
    <property type="entry name" value="3keto-disac_hyd"/>
    <property type="match status" value="1"/>
</dbReference>
<evidence type="ECO:0000256" key="1">
    <source>
        <dbReference type="SAM" id="SignalP"/>
    </source>
</evidence>
<evidence type="ECO:0000313" key="4">
    <source>
        <dbReference type="Proteomes" id="UP001597389"/>
    </source>
</evidence>
<keyword evidence="1" id="KW-0732">Signal</keyword>
<protein>
    <submittedName>
        <fullName evidence="3">DUF1080 domain-containing protein</fullName>
    </submittedName>
</protein>
<evidence type="ECO:0000313" key="3">
    <source>
        <dbReference type="EMBL" id="MFD2159114.1"/>
    </source>
</evidence>
<feature type="chain" id="PRO_5045851511" evidence="1">
    <location>
        <begin position="26"/>
        <end position="230"/>
    </location>
</feature>
<evidence type="ECO:0000259" key="2">
    <source>
        <dbReference type="Pfam" id="PF06439"/>
    </source>
</evidence>
<dbReference type="InterPro" id="IPR010496">
    <property type="entry name" value="AL/BT2_dom"/>
</dbReference>
<dbReference type="Proteomes" id="UP001597389">
    <property type="component" value="Unassembled WGS sequence"/>
</dbReference>
<comment type="caution">
    <text evidence="3">The sequence shown here is derived from an EMBL/GenBank/DDBJ whole genome shotgun (WGS) entry which is preliminary data.</text>
</comment>
<dbReference type="Gene3D" id="2.60.120.560">
    <property type="entry name" value="Exo-inulinase, domain 1"/>
    <property type="match status" value="1"/>
</dbReference>
<gene>
    <name evidence="3" type="ORF">ACFSW8_09410</name>
</gene>
<organism evidence="3 4">
    <name type="scientific">Rubritalea tangerina</name>
    <dbReference type="NCBI Taxonomy" id="430798"/>
    <lineage>
        <taxon>Bacteria</taxon>
        <taxon>Pseudomonadati</taxon>
        <taxon>Verrucomicrobiota</taxon>
        <taxon>Verrucomicrobiia</taxon>
        <taxon>Verrucomicrobiales</taxon>
        <taxon>Rubritaleaceae</taxon>
        <taxon>Rubritalea</taxon>
    </lineage>
</organism>
<reference evidence="4" key="1">
    <citation type="journal article" date="2019" name="Int. J. Syst. Evol. Microbiol.">
        <title>The Global Catalogue of Microorganisms (GCM) 10K type strain sequencing project: providing services to taxonomists for standard genome sequencing and annotation.</title>
        <authorList>
            <consortium name="The Broad Institute Genomics Platform"/>
            <consortium name="The Broad Institute Genome Sequencing Center for Infectious Disease"/>
            <person name="Wu L."/>
            <person name="Ma J."/>
        </authorList>
    </citation>
    <scope>NUCLEOTIDE SEQUENCE [LARGE SCALE GENOMIC DNA]</scope>
    <source>
        <strain evidence="4">CCUG 57942</strain>
    </source>
</reference>
<proteinExistence type="predicted"/>
<sequence length="230" mass="25878">MTKSFNSRVAASAVVSLSIGSSALAEEAKGEWTTLFDGKTTKGWTNYNSKELRPQWKVVDGSLQLTERGGGDIVTEKEYENFEFKVEWKVPAGEKINSGIFIGVKESERPIYQDAIEAQIMGNEANPKTPDLFIAGSVFGLFPSKREWSKPSGEWNSARVWKKDDQVKVFFNEQIVADFKLHSEEFKEMVSKTKFKQWPGFGTHSKGKIGFQDHGNTVGLSLRNIMVREL</sequence>
<name>A0ABW4ZB64_9BACT</name>